<gene>
    <name evidence="2" type="ORF">UCREL1_10625</name>
</gene>
<dbReference type="OMA" id="RWHAVWE"/>
<feature type="compositionally biased region" description="Low complexity" evidence="1">
    <location>
        <begin position="1"/>
        <end position="22"/>
    </location>
</feature>
<dbReference type="OrthoDB" id="4664297at2759"/>
<dbReference type="Proteomes" id="UP000012174">
    <property type="component" value="Unassembled WGS sequence"/>
</dbReference>
<accession>M7S8I5</accession>
<evidence type="ECO:0000313" key="3">
    <source>
        <dbReference type="Proteomes" id="UP000012174"/>
    </source>
</evidence>
<dbReference type="Gene3D" id="2.60.40.2970">
    <property type="match status" value="1"/>
</dbReference>
<protein>
    <submittedName>
        <fullName evidence="2">Uncharacterized protein</fullName>
    </submittedName>
</protein>
<dbReference type="HOGENOM" id="CLU_095070_2_0_1"/>
<dbReference type="AlphaFoldDB" id="M7S8I5"/>
<dbReference type="EMBL" id="KB707428">
    <property type="protein sequence ID" value="EMR62439.1"/>
    <property type="molecule type" value="Genomic_DNA"/>
</dbReference>
<reference evidence="3" key="1">
    <citation type="journal article" date="2013" name="Genome Announc.">
        <title>Draft genome sequence of the grapevine dieback fungus Eutypa lata UCR-EL1.</title>
        <authorList>
            <person name="Blanco-Ulate B."/>
            <person name="Rolshausen P.E."/>
            <person name="Cantu D."/>
        </authorList>
    </citation>
    <scope>NUCLEOTIDE SEQUENCE [LARGE SCALE GENOMIC DNA]</scope>
    <source>
        <strain evidence="3">UCR-EL1</strain>
    </source>
</reference>
<sequence length="202" mass="21496">MTSNTNTNTNTGSGSGSVSGSTHHNIDISSSLNVSSRQTGTSPPRITFSVTNNSSRPLTILAWDTPLDPLALQLGRATVSVLTPGRTDEEQQPPQPLDLPIIQIRRKMPPGPEALVTIEPGATAENDVVLREALVPPEKLLEIAAAGARLSVACRGRWTTVWPGRAENVTEEMRKELSGGGTVLSGAYESEPLELKIDPVEL</sequence>
<organism evidence="2 3">
    <name type="scientific">Eutypa lata (strain UCR-EL1)</name>
    <name type="common">Grapevine dieback disease fungus</name>
    <name type="synonym">Eutypa armeniacae</name>
    <dbReference type="NCBI Taxonomy" id="1287681"/>
    <lineage>
        <taxon>Eukaryota</taxon>
        <taxon>Fungi</taxon>
        <taxon>Dikarya</taxon>
        <taxon>Ascomycota</taxon>
        <taxon>Pezizomycotina</taxon>
        <taxon>Sordariomycetes</taxon>
        <taxon>Xylariomycetidae</taxon>
        <taxon>Xylariales</taxon>
        <taxon>Diatrypaceae</taxon>
        <taxon>Eutypa</taxon>
    </lineage>
</organism>
<proteinExistence type="predicted"/>
<feature type="region of interest" description="Disordered" evidence="1">
    <location>
        <begin position="1"/>
        <end position="50"/>
    </location>
</feature>
<keyword evidence="3" id="KW-1185">Reference proteome</keyword>
<dbReference type="KEGG" id="ela:UCREL1_10625"/>
<evidence type="ECO:0000256" key="1">
    <source>
        <dbReference type="SAM" id="MobiDB-lite"/>
    </source>
</evidence>
<dbReference type="eggNOG" id="ENOG502SU1E">
    <property type="taxonomic scope" value="Eukaryota"/>
</dbReference>
<name>M7S8I5_EUTLA</name>
<evidence type="ECO:0000313" key="2">
    <source>
        <dbReference type="EMBL" id="EMR62439.1"/>
    </source>
</evidence>
<feature type="compositionally biased region" description="Polar residues" evidence="1">
    <location>
        <begin position="27"/>
        <end position="50"/>
    </location>
</feature>